<dbReference type="GO" id="GO:0016747">
    <property type="term" value="F:acyltransferase activity, transferring groups other than amino-acyl groups"/>
    <property type="evidence" value="ECO:0007669"/>
    <property type="project" value="InterPro"/>
</dbReference>
<evidence type="ECO:0000313" key="5">
    <source>
        <dbReference type="Proteomes" id="UP000308000"/>
    </source>
</evidence>
<organism evidence="4 5">
    <name type="scientific">Deinococcus metallilatus</name>
    <dbReference type="NCBI Taxonomy" id="1211322"/>
    <lineage>
        <taxon>Bacteria</taxon>
        <taxon>Thermotogati</taxon>
        <taxon>Deinococcota</taxon>
        <taxon>Deinococci</taxon>
        <taxon>Deinococcales</taxon>
        <taxon>Deinococcaceae</taxon>
        <taxon>Deinococcus</taxon>
    </lineage>
</organism>
<dbReference type="PANTHER" id="PTHR31435">
    <property type="entry name" value="PROTEIN NATD1"/>
    <property type="match status" value="1"/>
</dbReference>
<feature type="domain" description="N-acetyltransferase" evidence="1">
    <location>
        <begin position="1"/>
        <end position="97"/>
    </location>
</feature>
<evidence type="ECO:0000259" key="1">
    <source>
        <dbReference type="PROSITE" id="PS51186"/>
    </source>
</evidence>
<feature type="domain" description="N-acetyltransferase" evidence="2">
    <location>
        <begin position="8"/>
        <end position="94"/>
    </location>
</feature>
<keyword evidence="6" id="KW-1185">Reference proteome</keyword>
<evidence type="ECO:0000313" key="4">
    <source>
        <dbReference type="EMBL" id="TLK26651.1"/>
    </source>
</evidence>
<dbReference type="Pfam" id="PF14542">
    <property type="entry name" value="Acetyltransf_CG"/>
    <property type="match status" value="1"/>
</dbReference>
<proteinExistence type="predicted"/>
<evidence type="ECO:0000313" key="6">
    <source>
        <dbReference type="Proteomes" id="UP000536909"/>
    </source>
</evidence>
<accession>A0AAJ5F6I4</accession>
<comment type="caution">
    <text evidence="4">The sequence shown here is derived from an EMBL/GenBank/DDBJ whole genome shotgun (WGS) entry which is preliminary data.</text>
</comment>
<dbReference type="PROSITE" id="PS51729">
    <property type="entry name" value="GNAT_YJDJ"/>
    <property type="match status" value="1"/>
</dbReference>
<gene>
    <name evidence="4" type="ORF">FCS05_11725</name>
    <name evidence="3" type="ORF">HNQ10_004255</name>
</gene>
<dbReference type="PROSITE" id="PS51186">
    <property type="entry name" value="GNAT"/>
    <property type="match status" value="1"/>
</dbReference>
<dbReference type="Proteomes" id="UP000536909">
    <property type="component" value="Unassembled WGS sequence"/>
</dbReference>
<protein>
    <submittedName>
        <fullName evidence="4">N-acetyltransferase</fullName>
    </submittedName>
</protein>
<sequence length="97" mass="10613">MTPGAQVTNNEAENRYEIKLNGQVVGMADYQPEGDTLIFTHTEVEEGHEGQGLGSELIQAALDDARSQGLQVVPACQFVAAFIQEHPEYADLVPQER</sequence>
<dbReference type="RefSeq" id="WP_129119073.1">
    <property type="nucleotide sequence ID" value="NZ_BSUI01000031.1"/>
</dbReference>
<dbReference type="AlphaFoldDB" id="A0AAJ5F6I4"/>
<dbReference type="InterPro" id="IPR000182">
    <property type="entry name" value="GNAT_dom"/>
</dbReference>
<dbReference type="EMBL" id="JACHFV010000024">
    <property type="protein sequence ID" value="MBB5297382.1"/>
    <property type="molecule type" value="Genomic_DNA"/>
</dbReference>
<dbReference type="InterPro" id="IPR045057">
    <property type="entry name" value="Gcn5-rel_NAT"/>
</dbReference>
<evidence type="ECO:0000259" key="2">
    <source>
        <dbReference type="PROSITE" id="PS51729"/>
    </source>
</evidence>
<reference evidence="4 5" key="1">
    <citation type="submission" date="2019-04" db="EMBL/GenBank/DDBJ databases">
        <title>Deinococcus metalilatus MA1002 mutant No.5.</title>
        <authorList>
            <person name="Park W."/>
            <person name="Park C."/>
        </authorList>
    </citation>
    <scope>NUCLEOTIDE SEQUENCE [LARGE SCALE GENOMIC DNA]</scope>
    <source>
        <strain evidence="4 5">MA1002-m5</strain>
    </source>
</reference>
<dbReference type="CDD" id="cd04301">
    <property type="entry name" value="NAT_SF"/>
    <property type="match status" value="1"/>
</dbReference>
<dbReference type="SUPFAM" id="SSF55729">
    <property type="entry name" value="Acyl-CoA N-acyltransferases (Nat)"/>
    <property type="match status" value="1"/>
</dbReference>
<reference evidence="3 6" key="2">
    <citation type="submission" date="2020-08" db="EMBL/GenBank/DDBJ databases">
        <title>Genomic Encyclopedia of Type Strains, Phase IV (KMG-IV): sequencing the most valuable type-strain genomes for metagenomic binning, comparative biology and taxonomic classification.</title>
        <authorList>
            <person name="Goeker M."/>
        </authorList>
    </citation>
    <scope>NUCLEOTIDE SEQUENCE [LARGE SCALE GENOMIC DNA]</scope>
    <source>
        <strain evidence="3 6">DSM 105434</strain>
    </source>
</reference>
<dbReference type="InterPro" id="IPR016181">
    <property type="entry name" value="Acyl_CoA_acyltransferase"/>
</dbReference>
<dbReference type="InterPro" id="IPR031165">
    <property type="entry name" value="GNAT_YJDJ"/>
</dbReference>
<dbReference type="Proteomes" id="UP000308000">
    <property type="component" value="Unassembled WGS sequence"/>
</dbReference>
<dbReference type="PANTHER" id="PTHR31435:SF10">
    <property type="entry name" value="BSR4717 PROTEIN"/>
    <property type="match status" value="1"/>
</dbReference>
<dbReference type="Gene3D" id="3.40.630.30">
    <property type="match status" value="1"/>
</dbReference>
<dbReference type="EMBL" id="VBRC01000007">
    <property type="protein sequence ID" value="TLK26651.1"/>
    <property type="molecule type" value="Genomic_DNA"/>
</dbReference>
<name>A0AAJ5F6I4_9DEIO</name>
<evidence type="ECO:0000313" key="3">
    <source>
        <dbReference type="EMBL" id="MBB5297382.1"/>
    </source>
</evidence>